<dbReference type="AlphaFoldDB" id="A0A8B2P397"/>
<keyword evidence="1" id="KW-0732">Signal</keyword>
<sequence length="80" mass="8857">MSPARILVAVSVLVAATSAIANVAPGQLDRELGVPEPAEKSIETATHEVRERCSVEVIRVWRDYPKTFSTRRVRICWPGL</sequence>
<comment type="caution">
    <text evidence="2">The sequence shown here is derived from an EMBL/GenBank/DDBJ whole genome shotgun (WGS) entry which is preliminary data.</text>
</comment>
<evidence type="ECO:0000313" key="3">
    <source>
        <dbReference type="Proteomes" id="UP000249590"/>
    </source>
</evidence>
<gene>
    <name evidence="2" type="ORF">DLJ53_00635</name>
</gene>
<dbReference type="EMBL" id="QHHQ01000001">
    <property type="protein sequence ID" value="RAI03079.1"/>
    <property type="molecule type" value="Genomic_DNA"/>
</dbReference>
<proteinExistence type="predicted"/>
<feature type="chain" id="PRO_5032366656" evidence="1">
    <location>
        <begin position="22"/>
        <end position="80"/>
    </location>
</feature>
<dbReference type="Proteomes" id="UP000249590">
    <property type="component" value="Unassembled WGS sequence"/>
</dbReference>
<name>A0A8B2P397_9HYPH</name>
<evidence type="ECO:0000256" key="1">
    <source>
        <dbReference type="SAM" id="SignalP"/>
    </source>
</evidence>
<keyword evidence="3" id="KW-1185">Reference proteome</keyword>
<dbReference type="RefSeq" id="WP_111341430.1">
    <property type="nucleotide sequence ID" value="NZ_JAIWKD010000001.1"/>
</dbReference>
<organism evidence="2 3">
    <name type="scientific">Acuticoccus sediminis</name>
    <dbReference type="NCBI Taxonomy" id="2184697"/>
    <lineage>
        <taxon>Bacteria</taxon>
        <taxon>Pseudomonadati</taxon>
        <taxon>Pseudomonadota</taxon>
        <taxon>Alphaproteobacteria</taxon>
        <taxon>Hyphomicrobiales</taxon>
        <taxon>Amorphaceae</taxon>
        <taxon>Acuticoccus</taxon>
    </lineage>
</organism>
<accession>A0A8B2P397</accession>
<evidence type="ECO:0000313" key="2">
    <source>
        <dbReference type="EMBL" id="RAI03079.1"/>
    </source>
</evidence>
<feature type="signal peptide" evidence="1">
    <location>
        <begin position="1"/>
        <end position="21"/>
    </location>
</feature>
<reference evidence="2 3" key="1">
    <citation type="submission" date="2018-05" db="EMBL/GenBank/DDBJ databases">
        <title>Acuticoccus sediminis sp. nov., isolated from deep-sea sediment of Indian Ocean.</title>
        <authorList>
            <person name="Liu X."/>
            <person name="Lai Q."/>
            <person name="Du Y."/>
            <person name="Sun F."/>
            <person name="Zhang X."/>
            <person name="Wang S."/>
            <person name="Shao Z."/>
        </authorList>
    </citation>
    <scope>NUCLEOTIDE SEQUENCE [LARGE SCALE GENOMIC DNA]</scope>
    <source>
        <strain evidence="2 3">PTG4-2</strain>
    </source>
</reference>
<protein>
    <submittedName>
        <fullName evidence="2">Uncharacterized protein</fullName>
    </submittedName>
</protein>